<evidence type="ECO:0000256" key="3">
    <source>
        <dbReference type="ARBA" id="ARBA00022630"/>
    </source>
</evidence>
<feature type="domain" description="Acyl-CoA oxidase/dehydrogenase middle" evidence="8">
    <location>
        <begin position="132"/>
        <end position="236"/>
    </location>
</feature>
<feature type="domain" description="Acyl-CoA dehydrogenase/oxidase C-terminal" evidence="7">
    <location>
        <begin position="248"/>
        <end position="398"/>
    </location>
</feature>
<dbReference type="Gene3D" id="2.40.110.10">
    <property type="entry name" value="Butyryl-CoA Dehydrogenase, subunit A, domain 2"/>
    <property type="match status" value="1"/>
</dbReference>
<accession>A0A1M4W8N7</accession>
<evidence type="ECO:0000259" key="7">
    <source>
        <dbReference type="Pfam" id="PF00441"/>
    </source>
</evidence>
<dbReference type="Pfam" id="PF02770">
    <property type="entry name" value="Acyl-CoA_dh_M"/>
    <property type="match status" value="1"/>
</dbReference>
<reference evidence="11" key="1">
    <citation type="submission" date="2016-11" db="EMBL/GenBank/DDBJ databases">
        <authorList>
            <person name="Varghese N."/>
            <person name="Submissions S."/>
        </authorList>
    </citation>
    <scope>NUCLEOTIDE SEQUENCE [LARGE SCALE GENOMIC DNA]</scope>
    <source>
        <strain evidence="11">DSM 19514</strain>
    </source>
</reference>
<dbReference type="InterPro" id="IPR013786">
    <property type="entry name" value="AcylCoA_DH/ox_N"/>
</dbReference>
<gene>
    <name evidence="10" type="ORF">SAMN02745225_01584</name>
</gene>
<dbReference type="Pfam" id="PF02771">
    <property type="entry name" value="Acyl-CoA_dh_N"/>
    <property type="match status" value="1"/>
</dbReference>
<sequence>MVRGSSAKVTSERFNETHLAVVDAVDYYLNSLGPKKRSFIREIFDQHHYPDELNDAMVSLGLFGALIPACYGGTEAGLLSMVLAMERFSAFGLGNTLALLITMDTMAILTGASESMRRRFLPKIASGEIKTAFAITEPGAGTNSFELTLSAKAASDGTEYVLSGEKAWITGVDRADYVLVVARTTTLEEIKRSNLKRSFGLTLFLVPTNASGLSKVKMSTVGVEGYNQFQLFFDNVEVSSELVLGEVNHGASVLFSALNPERIVAAAMAVGSVDYFVNKAIEYAKERVVFGGRSIAHYQSLQHPLARIRTTQEGARLLTYEAAQAFDRGTAPQEVGTYANMAKYLASEVAFEAIDRSLAAHGGTGFVLETEIVQMLASTRLSKTAPINNEMVLNYIAETELGLPRSY</sequence>
<evidence type="ECO:0000259" key="9">
    <source>
        <dbReference type="Pfam" id="PF02771"/>
    </source>
</evidence>
<proteinExistence type="inferred from homology"/>
<evidence type="ECO:0000256" key="5">
    <source>
        <dbReference type="RuleBase" id="RU362125"/>
    </source>
</evidence>
<evidence type="ECO:0000313" key="10">
    <source>
        <dbReference type="EMBL" id="SHE77525.1"/>
    </source>
</evidence>
<keyword evidence="6" id="KW-1133">Transmembrane helix</keyword>
<dbReference type="InterPro" id="IPR009100">
    <property type="entry name" value="AcylCoA_DH/oxidase_NM_dom_sf"/>
</dbReference>
<dbReference type="InterPro" id="IPR036250">
    <property type="entry name" value="AcylCo_DH-like_C"/>
</dbReference>
<dbReference type="Proteomes" id="UP000184295">
    <property type="component" value="Unassembled WGS sequence"/>
</dbReference>
<dbReference type="RefSeq" id="WP_072791035.1">
    <property type="nucleotide sequence ID" value="NZ_FQUL01000023.1"/>
</dbReference>
<dbReference type="GO" id="GO:0050660">
    <property type="term" value="F:flavin adenine dinucleotide binding"/>
    <property type="evidence" value="ECO:0007669"/>
    <property type="project" value="InterPro"/>
</dbReference>
<evidence type="ECO:0000256" key="1">
    <source>
        <dbReference type="ARBA" id="ARBA00001974"/>
    </source>
</evidence>
<evidence type="ECO:0000256" key="6">
    <source>
        <dbReference type="SAM" id="Phobius"/>
    </source>
</evidence>
<dbReference type="InterPro" id="IPR009075">
    <property type="entry name" value="AcylCo_DH/oxidase_C"/>
</dbReference>
<dbReference type="EMBL" id="FQUL01000023">
    <property type="protein sequence ID" value="SHE77525.1"/>
    <property type="molecule type" value="Genomic_DNA"/>
</dbReference>
<dbReference type="InterPro" id="IPR037069">
    <property type="entry name" value="AcylCoA_DH/ox_N_sf"/>
</dbReference>
<dbReference type="SUPFAM" id="SSF47203">
    <property type="entry name" value="Acyl-CoA dehydrogenase C-terminal domain-like"/>
    <property type="match status" value="1"/>
</dbReference>
<name>A0A1M4W8N7_9ACTN</name>
<dbReference type="GO" id="GO:0003995">
    <property type="term" value="F:acyl-CoA dehydrogenase activity"/>
    <property type="evidence" value="ECO:0007669"/>
    <property type="project" value="TreeGrafter"/>
</dbReference>
<dbReference type="PIRSF" id="PIRSF016578">
    <property type="entry name" value="HsaA"/>
    <property type="match status" value="1"/>
</dbReference>
<keyword evidence="6" id="KW-0472">Membrane</keyword>
<dbReference type="Pfam" id="PF00441">
    <property type="entry name" value="Acyl-CoA_dh_1"/>
    <property type="match status" value="1"/>
</dbReference>
<feature type="transmembrane region" description="Helical" evidence="6">
    <location>
        <begin position="88"/>
        <end position="109"/>
    </location>
</feature>
<dbReference type="Gene3D" id="1.10.540.10">
    <property type="entry name" value="Acyl-CoA dehydrogenase/oxidase, N-terminal domain"/>
    <property type="match status" value="1"/>
</dbReference>
<keyword evidence="4 5" id="KW-0274">FAD</keyword>
<dbReference type="PANTHER" id="PTHR43884:SF12">
    <property type="entry name" value="ISOVALERYL-COA DEHYDROGENASE, MITOCHONDRIAL-RELATED"/>
    <property type="match status" value="1"/>
</dbReference>
<comment type="similarity">
    <text evidence="2 5">Belongs to the acyl-CoA dehydrogenase family.</text>
</comment>
<dbReference type="Gene3D" id="1.20.140.10">
    <property type="entry name" value="Butyryl-CoA Dehydrogenase, subunit A, domain 3"/>
    <property type="match status" value="1"/>
</dbReference>
<dbReference type="SUPFAM" id="SSF56645">
    <property type="entry name" value="Acyl-CoA dehydrogenase NM domain-like"/>
    <property type="match status" value="1"/>
</dbReference>
<dbReference type="InterPro" id="IPR046373">
    <property type="entry name" value="Acyl-CoA_Oxase/DH_mid-dom_sf"/>
</dbReference>
<evidence type="ECO:0000256" key="4">
    <source>
        <dbReference type="ARBA" id="ARBA00022827"/>
    </source>
</evidence>
<feature type="domain" description="Acyl-CoA dehydrogenase/oxidase N-terminal" evidence="9">
    <location>
        <begin position="39"/>
        <end position="128"/>
    </location>
</feature>
<dbReference type="AlphaFoldDB" id="A0A1M4W8N7"/>
<dbReference type="STRING" id="1121881.SAMN02745225_01584"/>
<comment type="cofactor">
    <cofactor evidence="1 5">
        <name>FAD</name>
        <dbReference type="ChEBI" id="CHEBI:57692"/>
    </cofactor>
</comment>
<dbReference type="PANTHER" id="PTHR43884">
    <property type="entry name" value="ACYL-COA DEHYDROGENASE"/>
    <property type="match status" value="1"/>
</dbReference>
<evidence type="ECO:0000259" key="8">
    <source>
        <dbReference type="Pfam" id="PF02770"/>
    </source>
</evidence>
<dbReference type="CDD" id="cd00567">
    <property type="entry name" value="ACAD"/>
    <property type="match status" value="1"/>
</dbReference>
<dbReference type="OrthoDB" id="8876745at2"/>
<dbReference type="InterPro" id="IPR006091">
    <property type="entry name" value="Acyl-CoA_Oxase/DH_mid-dom"/>
</dbReference>
<organism evidence="10 11">
    <name type="scientific">Ferrithrix thermotolerans DSM 19514</name>
    <dbReference type="NCBI Taxonomy" id="1121881"/>
    <lineage>
        <taxon>Bacteria</taxon>
        <taxon>Bacillati</taxon>
        <taxon>Actinomycetota</taxon>
        <taxon>Acidimicrobiia</taxon>
        <taxon>Acidimicrobiales</taxon>
        <taxon>Acidimicrobiaceae</taxon>
        <taxon>Ferrithrix</taxon>
    </lineage>
</organism>
<keyword evidence="6" id="KW-0812">Transmembrane</keyword>
<evidence type="ECO:0000313" key="11">
    <source>
        <dbReference type="Proteomes" id="UP000184295"/>
    </source>
</evidence>
<keyword evidence="3 5" id="KW-0285">Flavoprotein</keyword>
<keyword evidence="11" id="KW-1185">Reference proteome</keyword>
<keyword evidence="5" id="KW-0560">Oxidoreductase</keyword>
<protein>
    <submittedName>
        <fullName evidence="10">Acyl-CoA dehydrogenase</fullName>
    </submittedName>
</protein>
<evidence type="ECO:0000256" key="2">
    <source>
        <dbReference type="ARBA" id="ARBA00009347"/>
    </source>
</evidence>